<feature type="repeat" description="RCC1" evidence="2">
    <location>
        <begin position="123"/>
        <end position="162"/>
    </location>
</feature>
<dbReference type="SUPFAM" id="SSF54695">
    <property type="entry name" value="POZ domain"/>
    <property type="match status" value="1"/>
</dbReference>
<dbReference type="SMART" id="SM00225">
    <property type="entry name" value="BTB"/>
    <property type="match status" value="1"/>
</dbReference>
<dbReference type="PROSITE" id="PS50012">
    <property type="entry name" value="RCC1_3"/>
    <property type="match status" value="5"/>
</dbReference>
<sequence>MAALSELGSEAVKVGSKLSLRLPDLMTRHQTDLSRWPIFSILPEDLLNSIKKVCVFGSSGNEAIFVTASDDVYAFGSNCSSCLGLGDTHSSFEPRKIEILCKKGITDIAFGSGPHVLAVTADGDVYSWGHNGYCQLGNGSSNQGIQPMSVSQYMSGRHVLKIYAWGQNNCGQVGTGTTANQPTPRKITAVIGARNVISVSCGQTSSVALLDNGEVYGWGYNGNGQLGLGNNVNQPNPCRVHALQGIIVSQIVCGYAHTLALSDEGVLYSWGANSYGQLGTGNKANLISPCKVCTSDERFIEIAATHYSHVSAAMTQTGKVMMWGQCRGQSITSPLMTRFTSTDDVFATFSAPPVTWRTYCIDQVKGTRVAESIAQSFDDQDTSDLRFLIESQEIYVHKAILKIRCEHFRSMFQSFWNEDEKDCIEISQYPFTVYKAFLQYLYTDTVDLKPEEAIGLLDLANAYCEVQLKHKCEQIICQGISVDNVAMLYAAAIKFEAKGLEEFCFRFALNHLTAVTQTEAFSKLDGCVTKEFIRKAAMSGAFKY</sequence>
<dbReference type="InterPro" id="IPR000210">
    <property type="entry name" value="BTB/POZ_dom"/>
</dbReference>
<dbReference type="AlphaFoldDB" id="A0ABD0KHK2"/>
<feature type="repeat" description="RCC1" evidence="2">
    <location>
        <begin position="160"/>
        <end position="212"/>
    </location>
</feature>
<dbReference type="PANTHER" id="PTHR22872">
    <property type="entry name" value="BTK-BINDING PROTEIN-RELATED"/>
    <property type="match status" value="1"/>
</dbReference>
<evidence type="ECO:0000259" key="3">
    <source>
        <dbReference type="PROSITE" id="PS50097"/>
    </source>
</evidence>
<evidence type="ECO:0000313" key="4">
    <source>
        <dbReference type="EMBL" id="KAK7486470.1"/>
    </source>
</evidence>
<dbReference type="Proteomes" id="UP001519460">
    <property type="component" value="Unassembled WGS sequence"/>
</dbReference>
<evidence type="ECO:0000256" key="1">
    <source>
        <dbReference type="ARBA" id="ARBA00022737"/>
    </source>
</evidence>
<dbReference type="InterPro" id="IPR000408">
    <property type="entry name" value="Reg_chr_condens"/>
</dbReference>
<dbReference type="Pfam" id="PF00651">
    <property type="entry name" value="BTB"/>
    <property type="match status" value="1"/>
</dbReference>
<dbReference type="Gene3D" id="2.130.10.30">
    <property type="entry name" value="Regulator of chromosome condensation 1/beta-lactamase-inhibitor protein II"/>
    <property type="match status" value="2"/>
</dbReference>
<feature type="repeat" description="RCC1" evidence="2">
    <location>
        <begin position="213"/>
        <end position="264"/>
    </location>
</feature>
<dbReference type="Pfam" id="PF00415">
    <property type="entry name" value="RCC1"/>
    <property type="match status" value="5"/>
</dbReference>
<dbReference type="EMBL" id="JACVVK020000178">
    <property type="protein sequence ID" value="KAK7486470.1"/>
    <property type="molecule type" value="Genomic_DNA"/>
</dbReference>
<dbReference type="SUPFAM" id="SSF50985">
    <property type="entry name" value="RCC1/BLIP-II"/>
    <property type="match status" value="1"/>
</dbReference>
<comment type="caution">
    <text evidence="4">The sequence shown here is derived from an EMBL/GenBank/DDBJ whole genome shotgun (WGS) entry which is preliminary data.</text>
</comment>
<dbReference type="InterPro" id="IPR011333">
    <property type="entry name" value="SKP1/BTB/POZ_sf"/>
</dbReference>
<feature type="repeat" description="RCC1" evidence="2">
    <location>
        <begin position="265"/>
        <end position="315"/>
    </location>
</feature>
<dbReference type="InterPro" id="IPR009091">
    <property type="entry name" value="RCC1/BLIP-II"/>
</dbReference>
<evidence type="ECO:0000256" key="2">
    <source>
        <dbReference type="PROSITE-ProRule" id="PRU00235"/>
    </source>
</evidence>
<feature type="domain" description="BTB" evidence="3">
    <location>
        <begin position="383"/>
        <end position="450"/>
    </location>
</feature>
<evidence type="ECO:0000313" key="5">
    <source>
        <dbReference type="Proteomes" id="UP001519460"/>
    </source>
</evidence>
<dbReference type="Gene3D" id="6.10.250.3030">
    <property type="match status" value="1"/>
</dbReference>
<dbReference type="PROSITE" id="PS50097">
    <property type="entry name" value="BTB"/>
    <property type="match status" value="1"/>
</dbReference>
<feature type="repeat" description="RCC1" evidence="2">
    <location>
        <begin position="70"/>
        <end position="122"/>
    </location>
</feature>
<proteinExistence type="predicted"/>
<dbReference type="Gene3D" id="3.30.710.10">
    <property type="entry name" value="Potassium Channel Kv1.1, Chain A"/>
    <property type="match status" value="1"/>
</dbReference>
<dbReference type="PANTHER" id="PTHR22872:SF10">
    <property type="entry name" value="ULTRAVIOLET-B RECEPTOR UVR8"/>
    <property type="match status" value="1"/>
</dbReference>
<dbReference type="CDD" id="cd18498">
    <property type="entry name" value="BACK_RCBTB1_2"/>
    <property type="match status" value="1"/>
</dbReference>
<protein>
    <recommendedName>
        <fullName evidence="3">BTB domain-containing protein</fullName>
    </recommendedName>
</protein>
<accession>A0ABD0KHK2</accession>
<dbReference type="PRINTS" id="PR00633">
    <property type="entry name" value="RCCNDNSATION"/>
</dbReference>
<keyword evidence="1" id="KW-0677">Repeat</keyword>
<name>A0ABD0KHK2_9CAEN</name>
<dbReference type="CDD" id="cd18298">
    <property type="entry name" value="BTB_POZ_RCBTB1_2"/>
    <property type="match status" value="1"/>
</dbReference>
<organism evidence="4 5">
    <name type="scientific">Batillaria attramentaria</name>
    <dbReference type="NCBI Taxonomy" id="370345"/>
    <lineage>
        <taxon>Eukaryota</taxon>
        <taxon>Metazoa</taxon>
        <taxon>Spiralia</taxon>
        <taxon>Lophotrochozoa</taxon>
        <taxon>Mollusca</taxon>
        <taxon>Gastropoda</taxon>
        <taxon>Caenogastropoda</taxon>
        <taxon>Sorbeoconcha</taxon>
        <taxon>Cerithioidea</taxon>
        <taxon>Batillariidae</taxon>
        <taxon>Batillaria</taxon>
    </lineage>
</organism>
<reference evidence="4 5" key="1">
    <citation type="journal article" date="2023" name="Sci. Data">
        <title>Genome assembly of the Korean intertidal mud-creeper Batillaria attramentaria.</title>
        <authorList>
            <person name="Patra A.K."/>
            <person name="Ho P.T."/>
            <person name="Jun S."/>
            <person name="Lee S.J."/>
            <person name="Kim Y."/>
            <person name="Won Y.J."/>
        </authorList>
    </citation>
    <scope>NUCLEOTIDE SEQUENCE [LARGE SCALE GENOMIC DNA]</scope>
    <source>
        <strain evidence="4">Wonlab-2016</strain>
    </source>
</reference>
<dbReference type="InterPro" id="IPR051625">
    <property type="entry name" value="Signaling_Regulatory_Domain"/>
</dbReference>
<keyword evidence="5" id="KW-1185">Reference proteome</keyword>
<gene>
    <name evidence="4" type="ORF">BaRGS_00022271</name>
</gene>